<comment type="similarity">
    <text evidence="2">Belongs to the TMEM14 family.</text>
</comment>
<sequence>MKACVPRHDFCMTLPFGAVVATLGVLGFVAKRSFASLVAGGSIGATLMCLGFASLRAWSSGASSLPWTAASAAVTATLAFAMGKKYMESSAIFPSGMLALTSMLMLCFYAKNLLVDGGNPPKESQMAKSD</sequence>
<dbReference type="PANTHER" id="PTHR12668">
    <property type="entry name" value="TRANSMEMBRANE PROTEIN 14, 15"/>
    <property type="match status" value="1"/>
</dbReference>
<evidence type="ECO:0000256" key="2">
    <source>
        <dbReference type="ARBA" id="ARBA00007590"/>
    </source>
</evidence>
<dbReference type="Gene3D" id="1.10.10.1740">
    <property type="entry name" value="Transmembrane protein 14-like"/>
    <property type="match status" value="1"/>
</dbReference>
<keyword evidence="5 6" id="KW-0472">Membrane</keyword>
<evidence type="ECO:0000256" key="3">
    <source>
        <dbReference type="ARBA" id="ARBA00022692"/>
    </source>
</evidence>
<name>A4RZH9_OSTLU</name>
<evidence type="ECO:0000313" key="8">
    <source>
        <dbReference type="Proteomes" id="UP000001568"/>
    </source>
</evidence>
<feature type="transmembrane region" description="Helical" evidence="6">
    <location>
        <begin position="12"/>
        <end position="30"/>
    </location>
</feature>
<dbReference type="GO" id="GO:0015245">
    <property type="term" value="F:fatty acid transmembrane transporter activity"/>
    <property type="evidence" value="ECO:0007669"/>
    <property type="project" value="TreeGrafter"/>
</dbReference>
<dbReference type="eggNOG" id="KOG4267">
    <property type="taxonomic scope" value="Eukaryota"/>
</dbReference>
<dbReference type="InterPro" id="IPR044890">
    <property type="entry name" value="TMEM14_sf"/>
</dbReference>
<evidence type="ECO:0000313" key="7">
    <source>
        <dbReference type="EMBL" id="ABO96631.1"/>
    </source>
</evidence>
<reference evidence="7 8" key="1">
    <citation type="journal article" date="2007" name="Proc. Natl. Acad. Sci. U.S.A.">
        <title>The tiny eukaryote Ostreococcus provides genomic insights into the paradox of plankton speciation.</title>
        <authorList>
            <person name="Palenik B."/>
            <person name="Grimwood J."/>
            <person name="Aerts A."/>
            <person name="Rouze P."/>
            <person name="Salamov A."/>
            <person name="Putnam N."/>
            <person name="Dupont C."/>
            <person name="Jorgensen R."/>
            <person name="Derelle E."/>
            <person name="Rombauts S."/>
            <person name="Zhou K."/>
            <person name="Otillar R."/>
            <person name="Merchant S.S."/>
            <person name="Podell S."/>
            <person name="Gaasterland T."/>
            <person name="Napoli C."/>
            <person name="Gendler K."/>
            <person name="Manuell A."/>
            <person name="Tai V."/>
            <person name="Vallon O."/>
            <person name="Piganeau G."/>
            <person name="Jancek S."/>
            <person name="Heijde M."/>
            <person name="Jabbari K."/>
            <person name="Bowler C."/>
            <person name="Lohr M."/>
            <person name="Robbens S."/>
            <person name="Werner G."/>
            <person name="Dubchak I."/>
            <person name="Pazour G.J."/>
            <person name="Ren Q."/>
            <person name="Paulsen I."/>
            <person name="Delwiche C."/>
            <person name="Schmutz J."/>
            <person name="Rokhsar D."/>
            <person name="Van de Peer Y."/>
            <person name="Moreau H."/>
            <person name="Grigoriev I.V."/>
        </authorList>
    </citation>
    <scope>NUCLEOTIDE SEQUENCE [LARGE SCALE GENOMIC DNA]</scope>
    <source>
        <strain evidence="7 8">CCE9901</strain>
    </source>
</reference>
<feature type="transmembrane region" description="Helical" evidence="6">
    <location>
        <begin position="90"/>
        <end position="111"/>
    </location>
</feature>
<dbReference type="Proteomes" id="UP000001568">
    <property type="component" value="Chromosome 6"/>
</dbReference>
<keyword evidence="8" id="KW-1185">Reference proteome</keyword>
<feature type="transmembrane region" description="Helical" evidence="6">
    <location>
        <begin position="37"/>
        <end position="58"/>
    </location>
</feature>
<dbReference type="EMBL" id="CP000586">
    <property type="protein sequence ID" value="ABO96631.1"/>
    <property type="molecule type" value="Genomic_DNA"/>
</dbReference>
<dbReference type="KEGG" id="olu:OSTLU_15948"/>
<keyword evidence="4 6" id="KW-1133">Transmembrane helix</keyword>
<dbReference type="OMA" id="GRINECM"/>
<dbReference type="PANTHER" id="PTHR12668:SF43">
    <property type="entry name" value="TRANSMEMBRANE PROTEIN 14 HOMOLOG"/>
    <property type="match status" value="1"/>
</dbReference>
<dbReference type="HOGENOM" id="CLU_096652_5_0_1"/>
<proteinExistence type="inferred from homology"/>
<evidence type="ECO:0000256" key="5">
    <source>
        <dbReference type="ARBA" id="ARBA00023136"/>
    </source>
</evidence>
<dbReference type="OrthoDB" id="514553at2759"/>
<comment type="subcellular location">
    <subcellularLocation>
        <location evidence="1">Membrane</location>
    </subcellularLocation>
</comment>
<dbReference type="Gramene" id="ABO96631">
    <property type="protein sequence ID" value="ABO96631"/>
    <property type="gene ID" value="OSTLU_15948"/>
</dbReference>
<dbReference type="GeneID" id="5002611"/>
<organism evidence="7 8">
    <name type="scientific">Ostreococcus lucimarinus (strain CCE9901)</name>
    <dbReference type="NCBI Taxonomy" id="436017"/>
    <lineage>
        <taxon>Eukaryota</taxon>
        <taxon>Viridiplantae</taxon>
        <taxon>Chlorophyta</taxon>
        <taxon>Mamiellophyceae</taxon>
        <taxon>Mamiellales</taxon>
        <taxon>Bathycoccaceae</taxon>
        <taxon>Ostreococcus</taxon>
    </lineage>
</organism>
<evidence type="ECO:0000256" key="6">
    <source>
        <dbReference type="SAM" id="Phobius"/>
    </source>
</evidence>
<dbReference type="RefSeq" id="XP_001418338.1">
    <property type="nucleotide sequence ID" value="XM_001418301.1"/>
</dbReference>
<protein>
    <submittedName>
        <fullName evidence="7">Uncharacterized protein</fullName>
    </submittedName>
</protein>
<dbReference type="GO" id="GO:0009706">
    <property type="term" value="C:chloroplast inner membrane"/>
    <property type="evidence" value="ECO:0007669"/>
    <property type="project" value="TreeGrafter"/>
</dbReference>
<accession>A4RZH9</accession>
<evidence type="ECO:0000256" key="1">
    <source>
        <dbReference type="ARBA" id="ARBA00004370"/>
    </source>
</evidence>
<gene>
    <name evidence="7" type="ORF">OSTLU_15948</name>
</gene>
<dbReference type="InterPro" id="IPR005349">
    <property type="entry name" value="TMEM14"/>
</dbReference>
<dbReference type="STRING" id="436017.A4RZH9"/>
<keyword evidence="3 6" id="KW-0812">Transmembrane</keyword>
<evidence type="ECO:0000256" key="4">
    <source>
        <dbReference type="ARBA" id="ARBA00022989"/>
    </source>
</evidence>
<dbReference type="Pfam" id="PF03647">
    <property type="entry name" value="Tmemb_14"/>
    <property type="match status" value="1"/>
</dbReference>
<dbReference type="AlphaFoldDB" id="A4RZH9"/>